<proteinExistence type="predicted"/>
<evidence type="ECO:0000313" key="1">
    <source>
        <dbReference type="EMBL" id="PIR96830.1"/>
    </source>
</evidence>
<comment type="caution">
    <text evidence="1">The sequence shown here is derived from an EMBL/GenBank/DDBJ whole genome shotgun (WGS) entry which is preliminary data.</text>
</comment>
<organism evidence="1 2">
    <name type="scientific">Candidatus Doudnabacteria bacterium CG10_big_fil_rev_8_21_14_0_10_41_10</name>
    <dbReference type="NCBI Taxonomy" id="1974551"/>
    <lineage>
        <taxon>Bacteria</taxon>
        <taxon>Candidatus Doudnaibacteriota</taxon>
    </lineage>
</organism>
<sequence>MRLFIFIKIFTFFLCLCGLPGQSQGLKKGKVSEVEIISRGSHEIFTSHIRVEYRIEGEGETIEAYELVLPTPLRRKIHPSLKKGEEIRYWIKLSENPNGVSAVVVTPQKGKPVLLNLIE</sequence>
<dbReference type="AlphaFoldDB" id="A0A2H0VEX4"/>
<dbReference type="Proteomes" id="UP000230557">
    <property type="component" value="Unassembled WGS sequence"/>
</dbReference>
<dbReference type="EMBL" id="PFAJ01000060">
    <property type="protein sequence ID" value="PIR96830.1"/>
    <property type="molecule type" value="Genomic_DNA"/>
</dbReference>
<name>A0A2H0VEX4_9BACT</name>
<evidence type="ECO:0000313" key="2">
    <source>
        <dbReference type="Proteomes" id="UP000230557"/>
    </source>
</evidence>
<reference evidence="2" key="1">
    <citation type="submission" date="2017-09" db="EMBL/GenBank/DDBJ databases">
        <title>Depth-based differentiation of microbial function through sediment-hosted aquifers and enrichment of novel symbionts in the deep terrestrial subsurface.</title>
        <authorList>
            <person name="Probst A.J."/>
            <person name="Ladd B."/>
            <person name="Jarett J.K."/>
            <person name="Geller-Mcgrath D.E."/>
            <person name="Sieber C.M.K."/>
            <person name="Emerson J.B."/>
            <person name="Anantharaman K."/>
            <person name="Thomas B.C."/>
            <person name="Malmstrom R."/>
            <person name="Stieglmeier M."/>
            <person name="Klingl A."/>
            <person name="Woyke T."/>
            <person name="Ryan C.M."/>
            <person name="Banfield J.F."/>
        </authorList>
    </citation>
    <scope>NUCLEOTIDE SEQUENCE [LARGE SCALE GENOMIC DNA]</scope>
</reference>
<gene>
    <name evidence="1" type="ORF">COT91_04545</name>
</gene>
<accession>A0A2H0VEX4</accession>
<protein>
    <submittedName>
        <fullName evidence="1">Uncharacterized protein</fullName>
    </submittedName>
</protein>